<evidence type="ECO:0000313" key="4">
    <source>
        <dbReference type="Proteomes" id="UP001154114"/>
    </source>
</evidence>
<dbReference type="AlphaFoldDB" id="A0A9N8L0C6"/>
<protein>
    <recommendedName>
        <fullName evidence="2">C-type lectin domain-containing protein</fullName>
    </recommendedName>
</protein>
<organism evidence="3 4">
    <name type="scientific">Chrysodeixis includens</name>
    <name type="common">Soybean looper</name>
    <name type="synonym">Pseudoplusia includens</name>
    <dbReference type="NCBI Taxonomy" id="689277"/>
    <lineage>
        <taxon>Eukaryota</taxon>
        <taxon>Metazoa</taxon>
        <taxon>Ecdysozoa</taxon>
        <taxon>Arthropoda</taxon>
        <taxon>Hexapoda</taxon>
        <taxon>Insecta</taxon>
        <taxon>Pterygota</taxon>
        <taxon>Neoptera</taxon>
        <taxon>Endopterygota</taxon>
        <taxon>Lepidoptera</taxon>
        <taxon>Glossata</taxon>
        <taxon>Ditrysia</taxon>
        <taxon>Noctuoidea</taxon>
        <taxon>Noctuidae</taxon>
        <taxon>Plusiinae</taxon>
        <taxon>Chrysodeixis</taxon>
    </lineage>
</organism>
<gene>
    <name evidence="3" type="ORF">CINC_LOCUS11842</name>
</gene>
<keyword evidence="4" id="KW-1185">Reference proteome</keyword>
<dbReference type="InterPro" id="IPR050801">
    <property type="entry name" value="Ca-Dep_Lectins_ImmuneDev"/>
</dbReference>
<keyword evidence="1" id="KW-0732">Signal</keyword>
<reference evidence="3" key="1">
    <citation type="submission" date="2021-12" db="EMBL/GenBank/DDBJ databases">
        <authorList>
            <person name="King R."/>
        </authorList>
    </citation>
    <scope>NUCLEOTIDE SEQUENCE</scope>
</reference>
<dbReference type="PANTHER" id="PTHR22801">
    <property type="entry name" value="LITHOSTATHINE"/>
    <property type="match status" value="1"/>
</dbReference>
<dbReference type="InterPro" id="IPR016186">
    <property type="entry name" value="C-type_lectin-like/link_sf"/>
</dbReference>
<dbReference type="Pfam" id="PF00059">
    <property type="entry name" value="Lectin_C"/>
    <property type="match status" value="1"/>
</dbReference>
<dbReference type="Proteomes" id="UP001154114">
    <property type="component" value="Chromosome 7"/>
</dbReference>
<evidence type="ECO:0000256" key="1">
    <source>
        <dbReference type="SAM" id="SignalP"/>
    </source>
</evidence>
<dbReference type="InterPro" id="IPR001304">
    <property type="entry name" value="C-type_lectin-like"/>
</dbReference>
<feature type="domain" description="C-type lectin" evidence="2">
    <location>
        <begin position="134"/>
        <end position="255"/>
    </location>
</feature>
<feature type="chain" id="PRO_5040120172" description="C-type lectin domain-containing protein" evidence="1">
    <location>
        <begin position="19"/>
        <end position="262"/>
    </location>
</feature>
<dbReference type="PANTHER" id="PTHR22801:SF63">
    <property type="entry name" value="C-TYPE LECTIN DOMAIN-CONTAINING PROTEIN"/>
    <property type="match status" value="1"/>
</dbReference>
<feature type="signal peptide" evidence="1">
    <location>
        <begin position="1"/>
        <end position="18"/>
    </location>
</feature>
<proteinExistence type="predicted"/>
<evidence type="ECO:0000259" key="2">
    <source>
        <dbReference type="PROSITE" id="PS50041"/>
    </source>
</evidence>
<dbReference type="OrthoDB" id="7357196at2759"/>
<dbReference type="PROSITE" id="PS50041">
    <property type="entry name" value="C_TYPE_LECTIN_2"/>
    <property type="match status" value="1"/>
</dbReference>
<dbReference type="Gene3D" id="3.10.100.10">
    <property type="entry name" value="Mannose-Binding Protein A, subunit A"/>
    <property type="match status" value="1"/>
</dbReference>
<dbReference type="InterPro" id="IPR016187">
    <property type="entry name" value="CTDL_fold"/>
</dbReference>
<name>A0A9N8L0C6_CHRIL</name>
<dbReference type="CDD" id="cd00037">
    <property type="entry name" value="CLECT"/>
    <property type="match status" value="2"/>
</dbReference>
<dbReference type="SUPFAM" id="SSF56436">
    <property type="entry name" value="C-type lectin-like"/>
    <property type="match status" value="2"/>
</dbReference>
<dbReference type="EMBL" id="LR824010">
    <property type="protein sequence ID" value="CAD0197562.1"/>
    <property type="molecule type" value="Genomic_DNA"/>
</dbReference>
<evidence type="ECO:0000313" key="3">
    <source>
        <dbReference type="EMBL" id="CAD0197562.1"/>
    </source>
</evidence>
<dbReference type="PROSITE" id="PS51257">
    <property type="entry name" value="PROKAR_LIPOPROTEIN"/>
    <property type="match status" value="1"/>
</dbReference>
<accession>A0A9N8L0C6</accession>
<dbReference type="SMART" id="SM00034">
    <property type="entry name" value="CLECT"/>
    <property type="match status" value="1"/>
</dbReference>
<sequence length="262" mass="29380">MRAIGVLAFLAAAGCAQSEALEGYVTNKANGKSYKLVYQARTWYSAQKLCEQEGSVLAVPKTQARTWYSAQKLCEQEGSVLAVPKTQARTWYSAQKLCEQEGSVLAVPKTQARTWYSAQKLCEQEGSVLAVPKTQARTWYSAQKLCEQEGSVLAVPKTQAEFDFVQRILRGMYYPNITDADHLLLVWLGINNLQNYNVWKNVFGEEVNSADFHKFSSSDITYSESPKAPHCAGMDAANPGFRTFWCAQRQPYVCQRHYLGDT</sequence>